<comment type="caution">
    <text evidence="1">The sequence shown here is derived from an EMBL/GenBank/DDBJ whole genome shotgun (WGS) entry which is preliminary data.</text>
</comment>
<dbReference type="EMBL" id="MU273561">
    <property type="protein sequence ID" value="KAI0031977.1"/>
    <property type="molecule type" value="Genomic_DNA"/>
</dbReference>
<keyword evidence="2" id="KW-1185">Reference proteome</keyword>
<gene>
    <name evidence="1" type="ORF">K488DRAFT_86297</name>
</gene>
<name>A0ACB8QJX6_9AGAM</name>
<sequence length="220" mass="24748">MRLPSNLLSLSECFRRKPRPAPYDRRESKTKKVLRAYISEEGVRISDVNDDIKLPDNVESTLIEVVDLSSRPYPKCMSPVPAMLLALGMITFNRTINKTVSKHGPPTRPESVNYEFRANQDVKVAMKCFKSEGPAPLEEPLPVLCPASFDTYVHHGPFEQIWIRDDRDVWVEAQRGTPHPSRPGFVLKLTNGLVFLAKKPPHSTAHDGAMWGALPHGHGF</sequence>
<accession>A0ACB8QJX6</accession>
<organism evidence="1 2">
    <name type="scientific">Vararia minispora EC-137</name>
    <dbReference type="NCBI Taxonomy" id="1314806"/>
    <lineage>
        <taxon>Eukaryota</taxon>
        <taxon>Fungi</taxon>
        <taxon>Dikarya</taxon>
        <taxon>Basidiomycota</taxon>
        <taxon>Agaricomycotina</taxon>
        <taxon>Agaricomycetes</taxon>
        <taxon>Russulales</taxon>
        <taxon>Lachnocladiaceae</taxon>
        <taxon>Vararia</taxon>
    </lineage>
</organism>
<reference evidence="1" key="1">
    <citation type="submission" date="2021-02" db="EMBL/GenBank/DDBJ databases">
        <authorList>
            <consortium name="DOE Joint Genome Institute"/>
            <person name="Ahrendt S."/>
            <person name="Looney B.P."/>
            <person name="Miyauchi S."/>
            <person name="Morin E."/>
            <person name="Drula E."/>
            <person name="Courty P.E."/>
            <person name="Chicoki N."/>
            <person name="Fauchery L."/>
            <person name="Kohler A."/>
            <person name="Kuo A."/>
            <person name="Labutti K."/>
            <person name="Pangilinan J."/>
            <person name="Lipzen A."/>
            <person name="Riley R."/>
            <person name="Andreopoulos W."/>
            <person name="He G."/>
            <person name="Johnson J."/>
            <person name="Barry K.W."/>
            <person name="Grigoriev I.V."/>
            <person name="Nagy L."/>
            <person name="Hibbett D."/>
            <person name="Henrissat B."/>
            <person name="Matheny P.B."/>
            <person name="Labbe J."/>
            <person name="Martin F."/>
        </authorList>
    </citation>
    <scope>NUCLEOTIDE SEQUENCE</scope>
    <source>
        <strain evidence="1">EC-137</strain>
    </source>
</reference>
<reference evidence="1" key="2">
    <citation type="journal article" date="2022" name="New Phytol.">
        <title>Evolutionary transition to the ectomycorrhizal habit in the genomes of a hyperdiverse lineage of mushroom-forming fungi.</title>
        <authorList>
            <person name="Looney B."/>
            <person name="Miyauchi S."/>
            <person name="Morin E."/>
            <person name="Drula E."/>
            <person name="Courty P.E."/>
            <person name="Kohler A."/>
            <person name="Kuo A."/>
            <person name="LaButti K."/>
            <person name="Pangilinan J."/>
            <person name="Lipzen A."/>
            <person name="Riley R."/>
            <person name="Andreopoulos W."/>
            <person name="He G."/>
            <person name="Johnson J."/>
            <person name="Nolan M."/>
            <person name="Tritt A."/>
            <person name="Barry K.W."/>
            <person name="Grigoriev I.V."/>
            <person name="Nagy L.G."/>
            <person name="Hibbett D."/>
            <person name="Henrissat B."/>
            <person name="Matheny P.B."/>
            <person name="Labbe J."/>
            <person name="Martin F.M."/>
        </authorList>
    </citation>
    <scope>NUCLEOTIDE SEQUENCE</scope>
    <source>
        <strain evidence="1">EC-137</strain>
    </source>
</reference>
<evidence type="ECO:0000313" key="2">
    <source>
        <dbReference type="Proteomes" id="UP000814128"/>
    </source>
</evidence>
<proteinExistence type="predicted"/>
<dbReference type="Proteomes" id="UP000814128">
    <property type="component" value="Unassembled WGS sequence"/>
</dbReference>
<evidence type="ECO:0000313" key="1">
    <source>
        <dbReference type="EMBL" id="KAI0031977.1"/>
    </source>
</evidence>
<protein>
    <submittedName>
        <fullName evidence="1">Uncharacterized protein</fullName>
    </submittedName>
</protein>